<dbReference type="Pfam" id="PF04082">
    <property type="entry name" value="Fungal_trans"/>
    <property type="match status" value="1"/>
</dbReference>
<keyword evidence="4" id="KW-0804">Transcription</keyword>
<reference evidence="7" key="1">
    <citation type="submission" date="2016-06" db="EMBL/GenBank/DDBJ databases">
        <authorList>
            <person name="Cuomo C."/>
            <person name="Litvintseva A."/>
            <person name="Heitman J."/>
            <person name="Chen Y."/>
            <person name="Sun S."/>
            <person name="Springer D."/>
            <person name="Dromer F."/>
            <person name="Young S."/>
            <person name="Zeng Q."/>
            <person name="Chapman S."/>
            <person name="Gujja S."/>
            <person name="Saif S."/>
            <person name="Birren B."/>
        </authorList>
    </citation>
    <scope>NUCLEOTIDE SEQUENCE</scope>
    <source>
        <strain evidence="7">CBS 7841</strain>
    </source>
</reference>
<reference evidence="7" key="2">
    <citation type="journal article" date="2022" name="Elife">
        <title>Obligate sexual reproduction of a homothallic fungus closely related to the Cryptococcus pathogenic species complex.</title>
        <authorList>
            <person name="Passer A.R."/>
            <person name="Clancey S.A."/>
            <person name="Shea T."/>
            <person name="David-Palma M."/>
            <person name="Averette A.F."/>
            <person name="Boekhout T."/>
            <person name="Porcel B.M."/>
            <person name="Nowrousian M."/>
            <person name="Cuomo C.A."/>
            <person name="Sun S."/>
            <person name="Heitman J."/>
            <person name="Coelho M.A."/>
        </authorList>
    </citation>
    <scope>NUCLEOTIDE SEQUENCE</scope>
    <source>
        <strain evidence="7">CBS 7841</strain>
    </source>
</reference>
<dbReference type="GO" id="GO:0000981">
    <property type="term" value="F:DNA-binding transcription factor activity, RNA polymerase II-specific"/>
    <property type="evidence" value="ECO:0007669"/>
    <property type="project" value="InterPro"/>
</dbReference>
<sequence length="855" mass="95209">MSKATYDSSSSVLQEKSQRKIIRSHDQLKRGQACAQCKKRRIKCDADRPHCSSCVRSYHFLARTCPDEERDGKGVQCDYADAINDTEENKSREPHDASVRTAKRKAPETKTSATDQDREQRETIRELEKQVANLQKALKNESDHSLPSITSDLSTSFTYPVDPILNPNSTSISNFSAWTGVSQTSLQTFPSLDNEPKHHDLTPSFQLDTSRLSTSHDDIMRDSTNAYEGDSLRAKSSLETLPLDAEAGKMGSTVLGMLWPGWPPSLPSPAMLDHLVDTFFTMVPSVPRIIHRQSFLTRLALPPTHSDFPQRALLHAICACAARYSAAVTVRSVQDGIEKLTEDSRNVGGRGCTGQEPEDEWCFSERNAMYAMKFIKYNHVSARGLFEFAQALIILSHWTQANSRWMEGWVMTGTEIRLCVGLGLHQHQPSDTHAVPNIRRSILGPPENDAEREERRATIYYALCYDVTTSASSGWVGSMPYDELTARLPGPSSEFDKESQITENTQTYSSPDIFYNHPVQDSFVMFIKSEILLGRVCKFLRKFRSMEAGDRLLANSLPEFHQIEKDIALFLLAFPHSLRDPVQHMKGHLKSIDADLISAHLVPHIAAIQLHEPFADVTNATCSSAQRLLTESRACLNIVYMIISSSADVSCVVVPITSCNYLFVVARTLLLFYRQALENNDQASALIYHSEVSVLKMTLIAMTTRFSMAYRHLVMVEKLMQHIEEETLGRQVTNNDFTHQSHEPQTFASTAVYSQSSSVLAHHHPDSMMIFDLDKGTTTERLREIGLSSHVAMDLKRDYVGPHSGSNSTSGSGLSAGPSHNDSIGWEGMAGSQPGAKAMVLSLGEIDSVGESIRS</sequence>
<dbReference type="InterPro" id="IPR007219">
    <property type="entry name" value="XnlR_reg_dom"/>
</dbReference>
<keyword evidence="3" id="KW-0805">Transcription regulation</keyword>
<evidence type="ECO:0000256" key="1">
    <source>
        <dbReference type="ARBA" id="ARBA00004123"/>
    </source>
</evidence>
<dbReference type="CDD" id="cd00067">
    <property type="entry name" value="GAL4"/>
    <property type="match status" value="1"/>
</dbReference>
<feature type="compositionally biased region" description="Polar residues" evidence="6">
    <location>
        <begin position="1"/>
        <end position="15"/>
    </location>
</feature>
<dbReference type="Pfam" id="PF00172">
    <property type="entry name" value="Zn_clus"/>
    <property type="match status" value="1"/>
</dbReference>
<evidence type="ECO:0000256" key="2">
    <source>
        <dbReference type="ARBA" id="ARBA00022723"/>
    </source>
</evidence>
<dbReference type="CDD" id="cd12148">
    <property type="entry name" value="fungal_TF_MHR"/>
    <property type="match status" value="1"/>
</dbReference>
<dbReference type="Gene3D" id="4.10.240.10">
    <property type="entry name" value="Zn(2)-C6 fungal-type DNA-binding domain"/>
    <property type="match status" value="1"/>
</dbReference>
<dbReference type="EMBL" id="CP143788">
    <property type="protein sequence ID" value="WVN89075.1"/>
    <property type="molecule type" value="Genomic_DNA"/>
</dbReference>
<protein>
    <submittedName>
        <fullName evidence="7">Uncharacterized protein</fullName>
    </submittedName>
</protein>
<dbReference type="GO" id="GO:0003677">
    <property type="term" value="F:DNA binding"/>
    <property type="evidence" value="ECO:0007669"/>
    <property type="project" value="InterPro"/>
</dbReference>
<dbReference type="GO" id="GO:0005634">
    <property type="term" value="C:nucleus"/>
    <property type="evidence" value="ECO:0007669"/>
    <property type="project" value="UniProtKB-SubCell"/>
</dbReference>
<evidence type="ECO:0000256" key="3">
    <source>
        <dbReference type="ARBA" id="ARBA00023015"/>
    </source>
</evidence>
<dbReference type="PROSITE" id="PS50048">
    <property type="entry name" value="ZN2_CY6_FUNGAL_2"/>
    <property type="match status" value="1"/>
</dbReference>
<feature type="region of interest" description="Disordered" evidence="6">
    <location>
        <begin position="85"/>
        <end position="122"/>
    </location>
</feature>
<dbReference type="SMART" id="SM00066">
    <property type="entry name" value="GAL4"/>
    <property type="match status" value="1"/>
</dbReference>
<evidence type="ECO:0000256" key="5">
    <source>
        <dbReference type="ARBA" id="ARBA00023242"/>
    </source>
</evidence>
<dbReference type="GO" id="GO:0006351">
    <property type="term" value="P:DNA-templated transcription"/>
    <property type="evidence" value="ECO:0007669"/>
    <property type="project" value="InterPro"/>
</dbReference>
<dbReference type="InterPro" id="IPR001138">
    <property type="entry name" value="Zn2Cys6_DnaBD"/>
</dbReference>
<feature type="compositionally biased region" description="Basic and acidic residues" evidence="6">
    <location>
        <begin position="87"/>
        <end position="98"/>
    </location>
</feature>
<feature type="compositionally biased region" description="Low complexity" evidence="6">
    <location>
        <begin position="801"/>
        <end position="817"/>
    </location>
</feature>
<dbReference type="KEGG" id="cdep:91088501"/>
<reference evidence="7" key="3">
    <citation type="submission" date="2024-01" db="EMBL/GenBank/DDBJ databases">
        <authorList>
            <person name="Coelho M.A."/>
            <person name="David-Palma M."/>
            <person name="Shea T."/>
            <person name="Sun S."/>
            <person name="Cuomo C.A."/>
            <person name="Heitman J."/>
        </authorList>
    </citation>
    <scope>NUCLEOTIDE SEQUENCE</scope>
    <source>
        <strain evidence="7">CBS 7841</strain>
    </source>
</reference>
<dbReference type="GeneID" id="91088501"/>
<evidence type="ECO:0000313" key="8">
    <source>
        <dbReference type="Proteomes" id="UP000094043"/>
    </source>
</evidence>
<dbReference type="OrthoDB" id="5600212at2759"/>
<dbReference type="RefSeq" id="XP_066069775.1">
    <property type="nucleotide sequence ID" value="XM_066213678.1"/>
</dbReference>
<dbReference type="PANTHER" id="PTHR47338:SF29">
    <property type="entry name" value="ZN(2)-C6 FUNGAL-TYPE DOMAIN-CONTAINING PROTEIN"/>
    <property type="match status" value="1"/>
</dbReference>
<proteinExistence type="predicted"/>
<organism evidence="7 8">
    <name type="scientific">Cryptococcus depauperatus CBS 7841</name>
    <dbReference type="NCBI Taxonomy" id="1295531"/>
    <lineage>
        <taxon>Eukaryota</taxon>
        <taxon>Fungi</taxon>
        <taxon>Dikarya</taxon>
        <taxon>Basidiomycota</taxon>
        <taxon>Agaricomycotina</taxon>
        <taxon>Tremellomycetes</taxon>
        <taxon>Tremellales</taxon>
        <taxon>Cryptococcaceae</taxon>
        <taxon>Cryptococcus</taxon>
    </lineage>
</organism>
<keyword evidence="5" id="KW-0539">Nucleus</keyword>
<dbReference type="InterPro" id="IPR050815">
    <property type="entry name" value="TF_fung"/>
</dbReference>
<keyword evidence="8" id="KW-1185">Reference proteome</keyword>
<dbReference type="SUPFAM" id="SSF57701">
    <property type="entry name" value="Zn2/Cys6 DNA-binding domain"/>
    <property type="match status" value="1"/>
</dbReference>
<dbReference type="SMART" id="SM00906">
    <property type="entry name" value="Fungal_trans"/>
    <property type="match status" value="1"/>
</dbReference>
<dbReference type="InterPro" id="IPR036864">
    <property type="entry name" value="Zn2-C6_fun-type_DNA-bd_sf"/>
</dbReference>
<evidence type="ECO:0000256" key="4">
    <source>
        <dbReference type="ARBA" id="ARBA00023163"/>
    </source>
</evidence>
<feature type="region of interest" description="Disordered" evidence="6">
    <location>
        <begin position="798"/>
        <end position="831"/>
    </location>
</feature>
<comment type="subcellular location">
    <subcellularLocation>
        <location evidence="1">Nucleus</location>
    </subcellularLocation>
</comment>
<feature type="region of interest" description="Disordered" evidence="6">
    <location>
        <begin position="1"/>
        <end position="24"/>
    </location>
</feature>
<accession>A0A1E3I5U4</accession>
<dbReference type="Proteomes" id="UP000094043">
    <property type="component" value="Chromosome 5"/>
</dbReference>
<dbReference type="AlphaFoldDB" id="A0A1E3I5U4"/>
<dbReference type="PANTHER" id="PTHR47338">
    <property type="entry name" value="ZN(II)2CYS6 TRANSCRIPTION FACTOR (EUROFUNG)-RELATED"/>
    <property type="match status" value="1"/>
</dbReference>
<name>A0A1E3I5U4_9TREE</name>
<evidence type="ECO:0000256" key="6">
    <source>
        <dbReference type="SAM" id="MobiDB-lite"/>
    </source>
</evidence>
<gene>
    <name evidence="7" type="ORF">L203_104291</name>
</gene>
<dbReference type="GO" id="GO:0008270">
    <property type="term" value="F:zinc ion binding"/>
    <property type="evidence" value="ECO:0007669"/>
    <property type="project" value="InterPro"/>
</dbReference>
<evidence type="ECO:0000313" key="7">
    <source>
        <dbReference type="EMBL" id="WVN89075.1"/>
    </source>
</evidence>
<dbReference type="VEuPathDB" id="FungiDB:L203_05297"/>
<keyword evidence="2" id="KW-0479">Metal-binding</keyword>